<protein>
    <submittedName>
        <fullName evidence="1">Uncharacterized protein</fullName>
    </submittedName>
</protein>
<dbReference type="AlphaFoldDB" id="A0A0A8ZQG4"/>
<reference evidence="1" key="2">
    <citation type="journal article" date="2015" name="Data Brief">
        <title>Shoot transcriptome of the giant reed, Arundo donax.</title>
        <authorList>
            <person name="Barrero R.A."/>
            <person name="Guerrero F.D."/>
            <person name="Moolhuijzen P."/>
            <person name="Goolsby J.A."/>
            <person name="Tidwell J."/>
            <person name="Bellgard S.E."/>
            <person name="Bellgard M.I."/>
        </authorList>
    </citation>
    <scope>NUCLEOTIDE SEQUENCE</scope>
    <source>
        <tissue evidence="1">Shoot tissue taken approximately 20 cm above the soil surface</tissue>
    </source>
</reference>
<dbReference type="EMBL" id="GBRH01260828">
    <property type="protein sequence ID" value="JAD37067.1"/>
    <property type="molecule type" value="Transcribed_RNA"/>
</dbReference>
<reference evidence="1" key="1">
    <citation type="submission" date="2014-09" db="EMBL/GenBank/DDBJ databases">
        <authorList>
            <person name="Magalhaes I.L.F."/>
            <person name="Oliveira U."/>
            <person name="Santos F.R."/>
            <person name="Vidigal T.H.D.A."/>
            <person name="Brescovit A.D."/>
            <person name="Santos A.J."/>
        </authorList>
    </citation>
    <scope>NUCLEOTIDE SEQUENCE</scope>
    <source>
        <tissue evidence="1">Shoot tissue taken approximately 20 cm above the soil surface</tissue>
    </source>
</reference>
<accession>A0A0A8ZQG4</accession>
<evidence type="ECO:0000313" key="1">
    <source>
        <dbReference type="EMBL" id="JAD37067.1"/>
    </source>
</evidence>
<organism evidence="1">
    <name type="scientific">Arundo donax</name>
    <name type="common">Giant reed</name>
    <name type="synonym">Donax arundinaceus</name>
    <dbReference type="NCBI Taxonomy" id="35708"/>
    <lineage>
        <taxon>Eukaryota</taxon>
        <taxon>Viridiplantae</taxon>
        <taxon>Streptophyta</taxon>
        <taxon>Embryophyta</taxon>
        <taxon>Tracheophyta</taxon>
        <taxon>Spermatophyta</taxon>
        <taxon>Magnoliopsida</taxon>
        <taxon>Liliopsida</taxon>
        <taxon>Poales</taxon>
        <taxon>Poaceae</taxon>
        <taxon>PACMAD clade</taxon>
        <taxon>Arundinoideae</taxon>
        <taxon>Arundineae</taxon>
        <taxon>Arundo</taxon>
    </lineage>
</organism>
<proteinExistence type="predicted"/>
<sequence>MFHHEVRGALESIQGRWILWYIQSLGLFDVFGELFLCSPSQRDNEARQFSQGRNCMEGKSREGVQFSCWSTNCLDYLASLVTCKRKTRIHEDTRVHGGSKNVKVSYSC</sequence>
<name>A0A0A8ZQG4_ARUDO</name>